<proteinExistence type="predicted"/>
<evidence type="ECO:0000313" key="5">
    <source>
        <dbReference type="EMBL" id="QMW22368.1"/>
    </source>
</evidence>
<dbReference type="SUPFAM" id="SSF47203">
    <property type="entry name" value="Acyl-CoA dehydrogenase C-terminal domain-like"/>
    <property type="match status" value="1"/>
</dbReference>
<dbReference type="GO" id="GO:0003995">
    <property type="term" value="F:acyl-CoA dehydrogenase activity"/>
    <property type="evidence" value="ECO:0007669"/>
    <property type="project" value="TreeGrafter"/>
</dbReference>
<feature type="domain" description="Acyl-CoA dehydrogenase/oxidase C-terminal" evidence="4">
    <location>
        <begin position="72"/>
        <end position="194"/>
    </location>
</feature>
<keyword evidence="6" id="KW-1185">Reference proteome</keyword>
<reference evidence="5 6" key="1">
    <citation type="submission" date="2020-07" db="EMBL/GenBank/DDBJ databases">
        <title>Complete genome sequence for Sandaracinobacter sp. M6.</title>
        <authorList>
            <person name="Tang Y."/>
            <person name="Liu Q."/>
            <person name="Guo Z."/>
            <person name="Lei P."/>
            <person name="Huang B."/>
        </authorList>
    </citation>
    <scope>NUCLEOTIDE SEQUENCE [LARGE SCALE GENOMIC DNA]</scope>
    <source>
        <strain evidence="5 6">M6</strain>
    </source>
</reference>
<evidence type="ECO:0000256" key="2">
    <source>
        <dbReference type="ARBA" id="ARBA00022827"/>
    </source>
</evidence>
<dbReference type="Pfam" id="PF00441">
    <property type="entry name" value="Acyl-CoA_dh_1"/>
    <property type="match status" value="1"/>
</dbReference>
<protein>
    <recommendedName>
        <fullName evidence="4">Acyl-CoA dehydrogenase/oxidase C-terminal domain-containing protein</fullName>
    </recommendedName>
</protein>
<sequence length="224" mass="22924">MSAALVREAATRLFARAPDAGALEASGFARLLADGGSHGELVALFIEAGRAAVGEAVEAALLAGVPEHVRPLALAALIAGGLEAALALTLAHVSARVQFGKALAKQQAVQQALADFACEVAAVAAAAHGAAAVIDSGQDAAFEVAAARLWAGQAVPRGTAVAHQLHGAIGFTADYPLHRHSVDLNRWRRTGGSDADWAARVGAMVTGDWWADMTARSDRSMEHG</sequence>
<dbReference type="InterPro" id="IPR036250">
    <property type="entry name" value="AcylCo_DH-like_C"/>
</dbReference>
<evidence type="ECO:0000259" key="4">
    <source>
        <dbReference type="Pfam" id="PF00441"/>
    </source>
</evidence>
<keyword evidence="1" id="KW-0285">Flavoprotein</keyword>
<dbReference type="AlphaFoldDB" id="A0A7G5IG76"/>
<gene>
    <name evidence="5" type="ORF">H3309_13585</name>
</gene>
<dbReference type="InterPro" id="IPR009075">
    <property type="entry name" value="AcylCo_DH/oxidase_C"/>
</dbReference>
<accession>A0A7G5IG76</accession>
<name>A0A7G5IG76_9SPHN</name>
<keyword evidence="2" id="KW-0274">FAD</keyword>
<organism evidence="5 6">
    <name type="scientific">Sandaracinobacteroides saxicola</name>
    <dbReference type="NCBI Taxonomy" id="2759707"/>
    <lineage>
        <taxon>Bacteria</taxon>
        <taxon>Pseudomonadati</taxon>
        <taxon>Pseudomonadota</taxon>
        <taxon>Alphaproteobacteria</taxon>
        <taxon>Sphingomonadales</taxon>
        <taxon>Sphingosinicellaceae</taxon>
        <taxon>Sandaracinobacteroides</taxon>
    </lineage>
</organism>
<keyword evidence="3" id="KW-0560">Oxidoreductase</keyword>
<dbReference type="PANTHER" id="PTHR43884">
    <property type="entry name" value="ACYL-COA DEHYDROGENASE"/>
    <property type="match status" value="1"/>
</dbReference>
<dbReference type="PANTHER" id="PTHR43884:SF20">
    <property type="entry name" value="ACYL-COA DEHYDROGENASE FADE28"/>
    <property type="match status" value="1"/>
</dbReference>
<dbReference type="KEGG" id="sand:H3309_13585"/>
<dbReference type="Proteomes" id="UP000515292">
    <property type="component" value="Chromosome"/>
</dbReference>
<evidence type="ECO:0000256" key="1">
    <source>
        <dbReference type="ARBA" id="ARBA00022630"/>
    </source>
</evidence>
<dbReference type="Gene3D" id="1.20.140.10">
    <property type="entry name" value="Butyryl-CoA Dehydrogenase, subunit A, domain 3"/>
    <property type="match status" value="1"/>
</dbReference>
<dbReference type="EMBL" id="CP059851">
    <property type="protein sequence ID" value="QMW22368.1"/>
    <property type="molecule type" value="Genomic_DNA"/>
</dbReference>
<evidence type="ECO:0000256" key="3">
    <source>
        <dbReference type="ARBA" id="ARBA00023002"/>
    </source>
</evidence>
<evidence type="ECO:0000313" key="6">
    <source>
        <dbReference type="Proteomes" id="UP000515292"/>
    </source>
</evidence>
<dbReference type="RefSeq" id="WP_182295213.1">
    <property type="nucleotide sequence ID" value="NZ_CP059851.1"/>
</dbReference>